<dbReference type="Proteomes" id="UP000664034">
    <property type="component" value="Unassembled WGS sequence"/>
</dbReference>
<evidence type="ECO:0000313" key="2">
    <source>
        <dbReference type="EMBL" id="MBO0937862.1"/>
    </source>
</evidence>
<dbReference type="AlphaFoldDB" id="A0A939GJZ7"/>
<dbReference type="EMBL" id="JAFMYV010000007">
    <property type="protein sequence ID" value="MBO0937862.1"/>
    <property type="molecule type" value="Genomic_DNA"/>
</dbReference>
<protein>
    <submittedName>
        <fullName evidence="2">Uncharacterized protein</fullName>
    </submittedName>
</protein>
<gene>
    <name evidence="2" type="ORF">J2I47_14990</name>
</gene>
<dbReference type="RefSeq" id="WP_207365403.1">
    <property type="nucleotide sequence ID" value="NZ_JAFMYV010000007.1"/>
</dbReference>
<keyword evidence="3" id="KW-1185">Reference proteome</keyword>
<evidence type="ECO:0000313" key="3">
    <source>
        <dbReference type="Proteomes" id="UP000664034"/>
    </source>
</evidence>
<feature type="transmembrane region" description="Helical" evidence="1">
    <location>
        <begin position="51"/>
        <end position="69"/>
    </location>
</feature>
<proteinExistence type="predicted"/>
<reference evidence="2" key="1">
    <citation type="submission" date="2021-03" db="EMBL/GenBank/DDBJ databases">
        <title>Fibrella sp. HMF5335 genome sequencing and assembly.</title>
        <authorList>
            <person name="Kang H."/>
            <person name="Kim H."/>
            <person name="Bae S."/>
            <person name="Joh K."/>
        </authorList>
    </citation>
    <scope>NUCLEOTIDE SEQUENCE</scope>
    <source>
        <strain evidence="2">HMF5335</strain>
    </source>
</reference>
<accession>A0A939GJZ7</accession>
<comment type="caution">
    <text evidence="2">The sequence shown here is derived from an EMBL/GenBank/DDBJ whole genome shotgun (WGS) entry which is preliminary data.</text>
</comment>
<keyword evidence="1" id="KW-0472">Membrane</keyword>
<sequence length="77" mass="8403">MKKILKITSGWILLIFGVIVLVTALKQMFPTFYALVDALTSEVSSERRAEIVGRLLGGILITILAFLLIKKGAALKS</sequence>
<feature type="transmembrane region" description="Helical" evidence="1">
    <location>
        <begin position="12"/>
        <end position="36"/>
    </location>
</feature>
<keyword evidence="1" id="KW-0812">Transmembrane</keyword>
<organism evidence="2 3">
    <name type="scientific">Fibrella rubiginis</name>
    <dbReference type="NCBI Taxonomy" id="2817060"/>
    <lineage>
        <taxon>Bacteria</taxon>
        <taxon>Pseudomonadati</taxon>
        <taxon>Bacteroidota</taxon>
        <taxon>Cytophagia</taxon>
        <taxon>Cytophagales</taxon>
        <taxon>Spirosomataceae</taxon>
        <taxon>Fibrella</taxon>
    </lineage>
</organism>
<evidence type="ECO:0000256" key="1">
    <source>
        <dbReference type="SAM" id="Phobius"/>
    </source>
</evidence>
<keyword evidence="1" id="KW-1133">Transmembrane helix</keyword>
<name>A0A939GJZ7_9BACT</name>